<evidence type="ECO:0008006" key="4">
    <source>
        <dbReference type="Google" id="ProtNLM"/>
    </source>
</evidence>
<feature type="transmembrane region" description="Helical" evidence="1">
    <location>
        <begin position="37"/>
        <end position="57"/>
    </location>
</feature>
<keyword evidence="1" id="KW-0812">Transmembrane</keyword>
<keyword evidence="1" id="KW-0472">Membrane</keyword>
<dbReference type="RefSeq" id="WP_184705675.1">
    <property type="nucleotide sequence ID" value="NZ_JACHBG010000007.1"/>
</dbReference>
<keyword evidence="1" id="KW-1133">Transmembrane helix</keyword>
<comment type="caution">
    <text evidence="2">The sequence shown here is derived from an EMBL/GenBank/DDBJ whole genome shotgun (WGS) entry which is preliminary data.</text>
</comment>
<protein>
    <recommendedName>
        <fullName evidence="4">PH domain-containing protein</fullName>
    </recommendedName>
</protein>
<reference evidence="2 3" key="1">
    <citation type="submission" date="2020-08" db="EMBL/GenBank/DDBJ databases">
        <title>Genomic Encyclopedia of Type Strains, Phase IV (KMG-V): Genome sequencing to study the core and pangenomes of soil and plant-associated prokaryotes.</title>
        <authorList>
            <person name="Whitman W."/>
        </authorList>
    </citation>
    <scope>NUCLEOTIDE SEQUENCE [LARGE SCALE GENOMIC DNA]</scope>
    <source>
        <strain evidence="2 3">SEMIA 4060</strain>
    </source>
</reference>
<dbReference type="Proteomes" id="UP000565576">
    <property type="component" value="Unassembled WGS sequence"/>
</dbReference>
<gene>
    <name evidence="2" type="ORF">GGD46_003343</name>
</gene>
<proteinExistence type="predicted"/>
<organism evidence="2 3">
    <name type="scientific">Rhizobium lusitanum</name>
    <dbReference type="NCBI Taxonomy" id="293958"/>
    <lineage>
        <taxon>Bacteria</taxon>
        <taxon>Pseudomonadati</taxon>
        <taxon>Pseudomonadota</taxon>
        <taxon>Alphaproteobacteria</taxon>
        <taxon>Hyphomicrobiales</taxon>
        <taxon>Rhizobiaceae</taxon>
        <taxon>Rhizobium/Agrobacterium group</taxon>
        <taxon>Rhizobium</taxon>
    </lineage>
</organism>
<dbReference type="AlphaFoldDB" id="A0A7X0IRY0"/>
<evidence type="ECO:0000256" key="1">
    <source>
        <dbReference type="SAM" id="Phobius"/>
    </source>
</evidence>
<name>A0A7X0IRY0_9HYPH</name>
<dbReference type="EMBL" id="JACHBG010000007">
    <property type="protein sequence ID" value="MBB6486048.1"/>
    <property type="molecule type" value="Genomic_DNA"/>
</dbReference>
<sequence length="174" mass="19599">MTTSFATRTSDTSIYLNENMLRQLEQPHEIFVSVPKILFRLALYIIAGGALSTLLISMGKTNWAIGFAILFLAAAAVLLLQFRYVRQPIIILSKAGLHLRTRRFDKLMAWPTVIENDWIDTYRVIKTNSIISLRGGDPAKSHTVVATHLRMKRDEYLRLCSLYAAAASHSLPHG</sequence>
<accession>A0A7X0IRY0</accession>
<evidence type="ECO:0000313" key="3">
    <source>
        <dbReference type="Proteomes" id="UP000565576"/>
    </source>
</evidence>
<feature type="transmembrane region" description="Helical" evidence="1">
    <location>
        <begin position="63"/>
        <end position="85"/>
    </location>
</feature>
<evidence type="ECO:0000313" key="2">
    <source>
        <dbReference type="EMBL" id="MBB6486048.1"/>
    </source>
</evidence>